<dbReference type="AlphaFoldDB" id="D6STY4"/>
<accession>D6STY4</accession>
<evidence type="ECO:0000313" key="1">
    <source>
        <dbReference type="EMBL" id="EFI34150.1"/>
    </source>
</evidence>
<proteinExistence type="predicted"/>
<evidence type="ECO:0000313" key="2">
    <source>
        <dbReference type="Proteomes" id="UP000005496"/>
    </source>
</evidence>
<dbReference type="Proteomes" id="UP000005496">
    <property type="component" value="Unassembled WGS sequence"/>
</dbReference>
<reference evidence="1" key="1">
    <citation type="submission" date="2010-05" db="EMBL/GenBank/DDBJ databases">
        <title>The draft genome of Desulfonatronospira thiodismutans ASO3-1.</title>
        <authorList>
            <consortium name="US DOE Joint Genome Institute (JGI-PGF)"/>
            <person name="Lucas S."/>
            <person name="Copeland A."/>
            <person name="Lapidus A."/>
            <person name="Cheng J.-F."/>
            <person name="Bruce D."/>
            <person name="Goodwin L."/>
            <person name="Pitluck S."/>
            <person name="Chertkov O."/>
            <person name="Brettin T."/>
            <person name="Detter J.C."/>
            <person name="Han C."/>
            <person name="Land M.L."/>
            <person name="Hauser L."/>
            <person name="Kyrpides N."/>
            <person name="Mikhailova N."/>
            <person name="Muyzer G."/>
            <person name="Woyke T."/>
        </authorList>
    </citation>
    <scope>NUCLEOTIDE SEQUENCE [LARGE SCALE GENOMIC DNA]</scope>
    <source>
        <strain evidence="1">ASO3-1</strain>
    </source>
</reference>
<sequence>MIEATQLTPKEIRSIGWDVLLKKLGPNGALQFILDYEKGYGNYCELRKEIFKDKTVQDLVQEMKNEGYA</sequence>
<comment type="caution">
    <text evidence="1">The sequence shown here is derived from an EMBL/GenBank/DDBJ whole genome shotgun (WGS) entry which is preliminary data.</text>
</comment>
<keyword evidence="2" id="KW-1185">Reference proteome</keyword>
<protein>
    <submittedName>
        <fullName evidence="1">Uncharacterized protein</fullName>
    </submittedName>
</protein>
<gene>
    <name evidence="1" type="ORF">Dthio_PD1492</name>
</gene>
<dbReference type="RefSeq" id="WP_008871499.1">
    <property type="nucleotide sequence ID" value="NZ_ACJN02000003.1"/>
</dbReference>
<name>D6STY4_9BACT</name>
<dbReference type="OrthoDB" id="123228at2"/>
<dbReference type="EMBL" id="ACJN02000003">
    <property type="protein sequence ID" value="EFI34150.1"/>
    <property type="molecule type" value="Genomic_DNA"/>
</dbReference>
<organism evidence="1 2">
    <name type="scientific">Desulfonatronospira thiodismutans ASO3-1</name>
    <dbReference type="NCBI Taxonomy" id="555779"/>
    <lineage>
        <taxon>Bacteria</taxon>
        <taxon>Pseudomonadati</taxon>
        <taxon>Thermodesulfobacteriota</taxon>
        <taxon>Desulfovibrionia</taxon>
        <taxon>Desulfovibrionales</taxon>
        <taxon>Desulfonatronovibrionaceae</taxon>
        <taxon>Desulfonatronospira</taxon>
    </lineage>
</organism>